<comment type="function">
    <text evidence="5">Involved in transvection phenomena (= synapsis-dependent gene expression), where the synaptic pairing of chromosomes carrying genes with which zeste interacts influences the expression of these genes. Zeste binds to DNA and stimulates transcription from a nearby promoter.</text>
</comment>
<comment type="subunit">
    <text evidence="1">Self-associates forming complexes of several hundred monomers.</text>
</comment>
<evidence type="ECO:0000313" key="9">
    <source>
        <dbReference type="RefSeq" id="XP_024890237.1"/>
    </source>
</evidence>
<evidence type="ECO:0000256" key="2">
    <source>
        <dbReference type="ARBA" id="ARBA00016807"/>
    </source>
</evidence>
<evidence type="ECO:0000259" key="7">
    <source>
        <dbReference type="Pfam" id="PF13873"/>
    </source>
</evidence>
<dbReference type="InterPro" id="IPR028002">
    <property type="entry name" value="Myb_DNA-bind_5"/>
</dbReference>
<protein>
    <recommendedName>
        <fullName evidence="2">Regulatory protein zeste</fullName>
    </recommendedName>
</protein>
<evidence type="ECO:0000256" key="6">
    <source>
        <dbReference type="SAM" id="Coils"/>
    </source>
</evidence>
<proteinExistence type="predicted"/>
<dbReference type="AlphaFoldDB" id="A0A6J1R6F8"/>
<keyword evidence="4" id="KW-0804">Transcription</keyword>
<organism evidence="8 9">
    <name type="scientific">Temnothorax curvispinosus</name>
    <dbReference type="NCBI Taxonomy" id="300111"/>
    <lineage>
        <taxon>Eukaryota</taxon>
        <taxon>Metazoa</taxon>
        <taxon>Ecdysozoa</taxon>
        <taxon>Arthropoda</taxon>
        <taxon>Hexapoda</taxon>
        <taxon>Insecta</taxon>
        <taxon>Pterygota</taxon>
        <taxon>Neoptera</taxon>
        <taxon>Endopterygota</taxon>
        <taxon>Hymenoptera</taxon>
        <taxon>Apocrita</taxon>
        <taxon>Aculeata</taxon>
        <taxon>Formicoidea</taxon>
        <taxon>Formicidae</taxon>
        <taxon>Myrmicinae</taxon>
        <taxon>Temnothorax</taxon>
    </lineage>
</organism>
<reference evidence="9" key="1">
    <citation type="submission" date="2025-08" db="UniProtKB">
        <authorList>
            <consortium name="RefSeq"/>
        </authorList>
    </citation>
    <scope>IDENTIFICATION</scope>
    <source>
        <tissue evidence="9">Whole body</tissue>
    </source>
</reference>
<keyword evidence="8" id="KW-1185">Reference proteome</keyword>
<dbReference type="RefSeq" id="XP_024890237.1">
    <property type="nucleotide sequence ID" value="XM_025034469.1"/>
</dbReference>
<dbReference type="PANTHER" id="PTHR21411">
    <property type="entry name" value="APONTIC"/>
    <property type="match status" value="1"/>
</dbReference>
<dbReference type="OrthoDB" id="7693165at2759"/>
<evidence type="ECO:0000256" key="4">
    <source>
        <dbReference type="ARBA" id="ARBA00023163"/>
    </source>
</evidence>
<dbReference type="Proteomes" id="UP000504618">
    <property type="component" value="Unplaced"/>
</dbReference>
<evidence type="ECO:0000313" key="8">
    <source>
        <dbReference type="Proteomes" id="UP000504618"/>
    </source>
</evidence>
<dbReference type="PANTHER" id="PTHR21411:SF0">
    <property type="entry name" value="REGULATORY PROTEIN ZESTE"/>
    <property type="match status" value="1"/>
</dbReference>
<evidence type="ECO:0000256" key="5">
    <source>
        <dbReference type="ARBA" id="ARBA00025466"/>
    </source>
</evidence>
<keyword evidence="6" id="KW-0175">Coiled coil</keyword>
<gene>
    <name evidence="9" type="primary">LOC112466405</name>
</gene>
<feature type="domain" description="Myb/SANT-like DNA-binding" evidence="7">
    <location>
        <begin position="12"/>
        <end position="87"/>
    </location>
</feature>
<keyword evidence="3" id="KW-0805">Transcription regulation</keyword>
<accession>A0A6J1R6F8</accession>
<evidence type="ECO:0000256" key="3">
    <source>
        <dbReference type="ARBA" id="ARBA00023015"/>
    </source>
</evidence>
<sequence length="382" mass="44191">MNAAKLSVQRKRAQNFSEKEKLILTEIVLKYKNIIENKRTDGVTSKDKEKCWKVIENNYNSTSSSTEFRSAEVLKSCWENLKKKTRKFFADERIQLYKTGGGPCESQTDVVLERVRDIIKPSVEGIKSDYDCDAIEDVYTDQSTNACKIPTKTNSCETSSDSIEMDEWLPVDDNDNDQDDVLLVRDYLQENAGAMRQNSFDNVSDGHEMTNYDKENDIIGNDSVSDVNGNSSVFMRENNTQHCLKKSNIQNIKKPEKQDVQNTSAVQILKRKISTPLQVKSNVLNDQYKSRKLNRQDNKPYKKKEETITSRMSQFDMLTDSKIKLTECMTDGFKAKREIEMQILSTRLKKEQLEVQILEKELLLQEHRLQREVQQNKSFNVS</sequence>
<evidence type="ECO:0000256" key="1">
    <source>
        <dbReference type="ARBA" id="ARBA00011764"/>
    </source>
</evidence>
<name>A0A6J1R6F8_9HYME</name>
<dbReference type="GeneID" id="112466405"/>
<feature type="coiled-coil region" evidence="6">
    <location>
        <begin position="336"/>
        <end position="375"/>
    </location>
</feature>
<dbReference type="Pfam" id="PF13873">
    <property type="entry name" value="Myb_DNA-bind_5"/>
    <property type="match status" value="1"/>
</dbReference>